<evidence type="ECO:0000313" key="3">
    <source>
        <dbReference type="EMBL" id="PWR21143.1"/>
    </source>
</evidence>
<evidence type="ECO:0000256" key="1">
    <source>
        <dbReference type="SAM" id="MobiDB-lite"/>
    </source>
</evidence>
<feature type="signal peptide" evidence="2">
    <location>
        <begin position="1"/>
        <end position="30"/>
    </location>
</feature>
<dbReference type="EMBL" id="QGLE01000008">
    <property type="protein sequence ID" value="PWR21143.1"/>
    <property type="molecule type" value="Genomic_DNA"/>
</dbReference>
<accession>A0A317E6W0</accession>
<proteinExistence type="predicted"/>
<evidence type="ECO:0000256" key="2">
    <source>
        <dbReference type="SAM" id="SignalP"/>
    </source>
</evidence>
<reference evidence="3 4" key="1">
    <citation type="submission" date="2018-05" db="EMBL/GenBank/DDBJ databases">
        <title>Zavarzinia sp. HR-AS.</title>
        <authorList>
            <person name="Lee Y."/>
            <person name="Jeon C.O."/>
        </authorList>
    </citation>
    <scope>NUCLEOTIDE SEQUENCE [LARGE SCALE GENOMIC DNA]</scope>
    <source>
        <strain evidence="3 4">HR-AS</strain>
    </source>
</reference>
<dbReference type="RefSeq" id="WP_109906821.1">
    <property type="nucleotide sequence ID" value="NZ_QGLE01000008.1"/>
</dbReference>
<keyword evidence="2" id="KW-0732">Signal</keyword>
<dbReference type="AlphaFoldDB" id="A0A317E6W0"/>
<evidence type="ECO:0008006" key="5">
    <source>
        <dbReference type="Google" id="ProtNLM"/>
    </source>
</evidence>
<comment type="caution">
    <text evidence="3">The sequence shown here is derived from an EMBL/GenBank/DDBJ whole genome shotgun (WGS) entry which is preliminary data.</text>
</comment>
<protein>
    <recommendedName>
        <fullName evidence="5">DUF3613 domain-containing protein</fullName>
    </recommendedName>
</protein>
<feature type="region of interest" description="Disordered" evidence="1">
    <location>
        <begin position="89"/>
        <end position="108"/>
    </location>
</feature>
<dbReference type="OrthoDB" id="10000097at2"/>
<evidence type="ECO:0000313" key="4">
    <source>
        <dbReference type="Proteomes" id="UP000245461"/>
    </source>
</evidence>
<organism evidence="3 4">
    <name type="scientific">Zavarzinia aquatilis</name>
    <dbReference type="NCBI Taxonomy" id="2211142"/>
    <lineage>
        <taxon>Bacteria</taxon>
        <taxon>Pseudomonadati</taxon>
        <taxon>Pseudomonadota</taxon>
        <taxon>Alphaproteobacteria</taxon>
        <taxon>Rhodospirillales</taxon>
        <taxon>Zavarziniaceae</taxon>
        <taxon>Zavarzinia</taxon>
    </lineage>
</organism>
<dbReference type="Proteomes" id="UP000245461">
    <property type="component" value="Unassembled WGS sequence"/>
</dbReference>
<sequence length="108" mass="10732">MTKHFRLRPMAAVIALALASGLAAVAPASAQDQGPASLGGASATTTVPALPPFARTRAILQAQNAQTLGRSAPTTGAESGKVYENYLSSIGKGGAGPKVQGLADTSTK</sequence>
<keyword evidence="4" id="KW-1185">Reference proteome</keyword>
<feature type="chain" id="PRO_5016395636" description="DUF3613 domain-containing protein" evidence="2">
    <location>
        <begin position="31"/>
        <end position="108"/>
    </location>
</feature>
<gene>
    <name evidence="3" type="ORF">DKG74_14145</name>
</gene>
<name>A0A317E6W0_9PROT</name>